<dbReference type="InterPro" id="IPR006626">
    <property type="entry name" value="PbH1"/>
</dbReference>
<dbReference type="InterPro" id="IPR000743">
    <property type="entry name" value="Glyco_hydro_28"/>
</dbReference>
<keyword evidence="10 12" id="KW-0326">Glycosidase</keyword>
<dbReference type="Gene3D" id="2.160.20.10">
    <property type="entry name" value="Single-stranded right-handed beta-helix, Pectin lyase-like"/>
    <property type="match status" value="1"/>
</dbReference>
<evidence type="ECO:0000256" key="4">
    <source>
        <dbReference type="ARBA" id="ARBA00022512"/>
    </source>
</evidence>
<evidence type="ECO:0000256" key="7">
    <source>
        <dbReference type="ARBA" id="ARBA00023015"/>
    </source>
</evidence>
<keyword evidence="5" id="KW-0964">Secreted</keyword>
<dbReference type="SUPFAM" id="SSF46689">
    <property type="entry name" value="Homeodomain-like"/>
    <property type="match status" value="1"/>
</dbReference>
<evidence type="ECO:0000259" key="14">
    <source>
        <dbReference type="SMART" id="SM00717"/>
    </source>
</evidence>
<reference evidence="15 16" key="1">
    <citation type="journal article" date="2019" name="Sci. Rep.">
        <title>A high-quality genome of Eragrostis curvula grass provides insights into Poaceae evolution and supports new strategies to enhance forage quality.</title>
        <authorList>
            <person name="Carballo J."/>
            <person name="Santos B.A.C.M."/>
            <person name="Zappacosta D."/>
            <person name="Garbus I."/>
            <person name="Selva J.P."/>
            <person name="Gallo C.A."/>
            <person name="Diaz A."/>
            <person name="Albertini E."/>
            <person name="Caccamo M."/>
            <person name="Echenique V."/>
        </authorList>
    </citation>
    <scope>NUCLEOTIDE SEQUENCE [LARGE SCALE GENOMIC DNA]</scope>
    <source>
        <strain evidence="16">cv. Victoria</strain>
        <tissue evidence="15">Leaf</tissue>
    </source>
</reference>
<comment type="subcellular location">
    <subcellularLocation>
        <location evidence="1">Nucleus</location>
    </subcellularLocation>
    <subcellularLocation>
        <location evidence="2">Secreted</location>
        <location evidence="2">Cell wall</location>
    </subcellularLocation>
</comment>
<evidence type="ECO:0000256" key="11">
    <source>
        <dbReference type="ARBA" id="ARBA00023316"/>
    </source>
</evidence>
<comment type="caution">
    <text evidence="15">The sequence shown here is derived from an EMBL/GenBank/DDBJ whole genome shotgun (WGS) entry which is preliminary data.</text>
</comment>
<feature type="non-terminal residue" evidence="15">
    <location>
        <position position="1"/>
    </location>
</feature>
<keyword evidence="11" id="KW-0961">Cell wall biogenesis/degradation</keyword>
<name>A0A5J9TKN4_9POAL</name>
<dbReference type="SMART" id="SM00710">
    <property type="entry name" value="PbH1"/>
    <property type="match status" value="5"/>
</dbReference>
<evidence type="ECO:0000256" key="1">
    <source>
        <dbReference type="ARBA" id="ARBA00004123"/>
    </source>
</evidence>
<dbReference type="Pfam" id="PF00295">
    <property type="entry name" value="Glyco_hydro_28"/>
    <property type="match status" value="1"/>
</dbReference>
<proteinExistence type="inferred from homology"/>
<dbReference type="GO" id="GO:0004650">
    <property type="term" value="F:polygalacturonase activity"/>
    <property type="evidence" value="ECO:0007669"/>
    <property type="project" value="InterPro"/>
</dbReference>
<dbReference type="SUPFAM" id="SSF51126">
    <property type="entry name" value="Pectin lyase-like"/>
    <property type="match status" value="1"/>
</dbReference>
<keyword evidence="4" id="KW-0134">Cell wall</keyword>
<evidence type="ECO:0000256" key="6">
    <source>
        <dbReference type="ARBA" id="ARBA00022801"/>
    </source>
</evidence>
<keyword evidence="8" id="KW-0804">Transcription</keyword>
<accession>A0A5J9TKN4</accession>
<evidence type="ECO:0000256" key="8">
    <source>
        <dbReference type="ARBA" id="ARBA00023163"/>
    </source>
</evidence>
<feature type="region of interest" description="Disordered" evidence="13">
    <location>
        <begin position="127"/>
        <end position="148"/>
    </location>
</feature>
<keyword evidence="7" id="KW-0805">Transcription regulation</keyword>
<keyword evidence="9" id="KW-0539">Nucleus</keyword>
<gene>
    <name evidence="15" type="ORF">EJB05_44824</name>
</gene>
<evidence type="ECO:0000313" key="15">
    <source>
        <dbReference type="EMBL" id="TVU11251.1"/>
    </source>
</evidence>
<keyword evidence="6 12" id="KW-0378">Hydrolase</keyword>
<feature type="domain" description="Myb-like" evidence="14">
    <location>
        <begin position="62"/>
        <end position="115"/>
    </location>
</feature>
<evidence type="ECO:0000256" key="5">
    <source>
        <dbReference type="ARBA" id="ARBA00022525"/>
    </source>
</evidence>
<dbReference type="Proteomes" id="UP000324897">
    <property type="component" value="Chromosome 3"/>
</dbReference>
<dbReference type="InterPro" id="IPR009057">
    <property type="entry name" value="Homeodomain-like_sf"/>
</dbReference>
<evidence type="ECO:0000256" key="13">
    <source>
        <dbReference type="SAM" id="MobiDB-lite"/>
    </source>
</evidence>
<dbReference type="PANTHER" id="PTHR31375">
    <property type="match status" value="1"/>
</dbReference>
<dbReference type="AlphaFoldDB" id="A0A5J9TKN4"/>
<dbReference type="FunFam" id="1.10.10.60:FF:000154">
    <property type="entry name" value="Transcription factor SRM1"/>
    <property type="match status" value="1"/>
</dbReference>
<evidence type="ECO:0000313" key="16">
    <source>
        <dbReference type="Proteomes" id="UP000324897"/>
    </source>
</evidence>
<dbReference type="EMBL" id="RWGY01000039">
    <property type="protein sequence ID" value="TVU11251.1"/>
    <property type="molecule type" value="Genomic_DNA"/>
</dbReference>
<evidence type="ECO:0000256" key="9">
    <source>
        <dbReference type="ARBA" id="ARBA00023242"/>
    </source>
</evidence>
<dbReference type="InterPro" id="IPR011050">
    <property type="entry name" value="Pectin_lyase_fold/virulence"/>
</dbReference>
<dbReference type="InterPro" id="IPR001005">
    <property type="entry name" value="SANT/Myb"/>
</dbReference>
<dbReference type="Gene3D" id="1.10.10.60">
    <property type="entry name" value="Homeodomain-like"/>
    <property type="match status" value="1"/>
</dbReference>
<sequence length="699" mass="75074">ISPPSSIAQTGGDRCGAAAIARRSFTPQRKSVAGYGKKLQYSIFPFLNYKGRATGDERNLTMSSSWTPEQNKVFETALAMYDENTPDRWQKVARAVGGGKTVDDVKRHCVELYHDLHDIVSKGRQGSLYGGGSSNSNSKGGSSSKEQRLRLSVRGLSESVNICEYEIDEWKDNRRAYPHAKILAHYNIMKNTTYTQKARMKETKHKGKFSERQIQNKCILFLVVISCLYHDTIELSYKDMKGPGIPTGITANSFFVLVIVLLVTTPSLFHHCLATRRESHHRHPPAPTIPPLSPPSPPAGSSTIFNVLPYGAVGDGTTDDSKASEPCTHAFATAWSAACGVTASTVMVPASHVFLVGPIAFTGDSCQSNMAFQVYGTILAPGGPKAWRSGDVKQWLEFKNVRGLAIQGSGTVDGQGSHWWSSRSVVDDAVRLDDPDRVETSNRPTALRVFLGENVTVTGITIRNSPKFHLTFDTCRGVEVHGVAVSSPGDSPNTDGIHLAGSIGVSIRNATIACGDDCVSIQGGCSDVYIRKVNCGPGHGISIGGLGKGGATAVVSEITVEDVTLNRTTNGVRIKTWQGGSGSVKNVRFTGVRVAAVRTPVVIDLYYCDQKAACGNRTSAVAVSGVAYRGVAGTYTERPVYLACSDAAPCSGIHLDDIRLAPAKDDGEARLRGPFCWKAYGDEVRPMEPPVDCLMAGTP</sequence>
<organism evidence="15 16">
    <name type="scientific">Eragrostis curvula</name>
    <name type="common">weeping love grass</name>
    <dbReference type="NCBI Taxonomy" id="38414"/>
    <lineage>
        <taxon>Eukaryota</taxon>
        <taxon>Viridiplantae</taxon>
        <taxon>Streptophyta</taxon>
        <taxon>Embryophyta</taxon>
        <taxon>Tracheophyta</taxon>
        <taxon>Spermatophyta</taxon>
        <taxon>Magnoliopsida</taxon>
        <taxon>Liliopsida</taxon>
        <taxon>Poales</taxon>
        <taxon>Poaceae</taxon>
        <taxon>PACMAD clade</taxon>
        <taxon>Chloridoideae</taxon>
        <taxon>Eragrostideae</taxon>
        <taxon>Eragrostidinae</taxon>
        <taxon>Eragrostis</taxon>
    </lineage>
</organism>
<dbReference type="GO" id="GO:0071555">
    <property type="term" value="P:cell wall organization"/>
    <property type="evidence" value="ECO:0007669"/>
    <property type="project" value="UniProtKB-KW"/>
</dbReference>
<dbReference type="OrthoDB" id="187139at2759"/>
<comment type="similarity">
    <text evidence="3 12">Belongs to the glycosyl hydrolase 28 family.</text>
</comment>
<dbReference type="GO" id="GO:0005634">
    <property type="term" value="C:nucleus"/>
    <property type="evidence" value="ECO:0007669"/>
    <property type="project" value="UniProtKB-SubCell"/>
</dbReference>
<protein>
    <recommendedName>
        <fullName evidence="14">Myb-like domain-containing protein</fullName>
    </recommendedName>
</protein>
<dbReference type="Gramene" id="TVU11251">
    <property type="protein sequence ID" value="TVU11251"/>
    <property type="gene ID" value="EJB05_44824"/>
</dbReference>
<feature type="compositionally biased region" description="Low complexity" evidence="13">
    <location>
        <begin position="134"/>
        <end position="144"/>
    </location>
</feature>
<dbReference type="SMART" id="SM00717">
    <property type="entry name" value="SANT"/>
    <property type="match status" value="1"/>
</dbReference>
<evidence type="ECO:0000256" key="10">
    <source>
        <dbReference type="ARBA" id="ARBA00023295"/>
    </source>
</evidence>
<keyword evidence="16" id="KW-1185">Reference proteome</keyword>
<evidence type="ECO:0000256" key="12">
    <source>
        <dbReference type="RuleBase" id="RU361169"/>
    </source>
</evidence>
<dbReference type="InterPro" id="IPR012334">
    <property type="entry name" value="Pectin_lyas_fold"/>
</dbReference>
<dbReference type="Pfam" id="PF23082">
    <property type="entry name" value="Myb_DNA-binding_2"/>
    <property type="match status" value="1"/>
</dbReference>
<evidence type="ECO:0000256" key="2">
    <source>
        <dbReference type="ARBA" id="ARBA00004191"/>
    </source>
</evidence>
<dbReference type="GO" id="GO:0005975">
    <property type="term" value="P:carbohydrate metabolic process"/>
    <property type="evidence" value="ECO:0007669"/>
    <property type="project" value="InterPro"/>
</dbReference>
<evidence type="ECO:0000256" key="3">
    <source>
        <dbReference type="ARBA" id="ARBA00008834"/>
    </source>
</evidence>